<evidence type="ECO:0000256" key="1">
    <source>
        <dbReference type="SAM" id="Phobius"/>
    </source>
</evidence>
<dbReference type="AlphaFoldDB" id="A0A9X6YFE1"/>
<comment type="caution">
    <text evidence="2">The sequence shown here is derived from an EMBL/GenBank/DDBJ whole genome shotgun (WGS) entry which is preliminary data.</text>
</comment>
<dbReference type="EMBL" id="NVMD01000021">
    <property type="protein sequence ID" value="PED12718.1"/>
    <property type="molecule type" value="Genomic_DNA"/>
</dbReference>
<evidence type="ECO:0000313" key="3">
    <source>
        <dbReference type="Proteomes" id="UP000220127"/>
    </source>
</evidence>
<accession>A0A9X6YFE1</accession>
<organism evidence="2 3">
    <name type="scientific">Bacillus thuringiensis</name>
    <dbReference type="NCBI Taxonomy" id="1428"/>
    <lineage>
        <taxon>Bacteria</taxon>
        <taxon>Bacillati</taxon>
        <taxon>Bacillota</taxon>
        <taxon>Bacilli</taxon>
        <taxon>Bacillales</taxon>
        <taxon>Bacillaceae</taxon>
        <taxon>Bacillus</taxon>
        <taxon>Bacillus cereus group</taxon>
    </lineage>
</organism>
<evidence type="ECO:0000313" key="2">
    <source>
        <dbReference type="EMBL" id="PED12718.1"/>
    </source>
</evidence>
<sequence>MKKECRILQINRMGRKKLSRFILNYVNIDVVFKAIYLFFATPFRSSSSNKYICSSMYISKVKINKKAEE</sequence>
<keyword evidence="1" id="KW-0472">Membrane</keyword>
<name>A0A9X6YFE1_BACTU</name>
<dbReference type="Proteomes" id="UP000220127">
    <property type="component" value="Unassembled WGS sequence"/>
</dbReference>
<proteinExistence type="predicted"/>
<reference evidence="2 3" key="1">
    <citation type="submission" date="2017-09" db="EMBL/GenBank/DDBJ databases">
        <title>Large-scale bioinformatics analysis of Bacillus genomes uncovers conserved roles of natural products in bacterial physiology.</title>
        <authorList>
            <consortium name="Agbiome Team Llc"/>
            <person name="Bleich R.M."/>
            <person name="Grubbs K.J."/>
            <person name="Santa Maria K.C."/>
            <person name="Allen S.E."/>
            <person name="Farag S."/>
            <person name="Shank E.A."/>
            <person name="Bowers A."/>
        </authorList>
    </citation>
    <scope>NUCLEOTIDE SEQUENCE [LARGE SCALE GENOMIC DNA]</scope>
    <source>
        <strain evidence="2 3">AFS094940</strain>
    </source>
</reference>
<gene>
    <name evidence="2" type="ORF">CON01_20145</name>
</gene>
<keyword evidence="1" id="KW-1133">Transmembrane helix</keyword>
<feature type="transmembrane region" description="Helical" evidence="1">
    <location>
        <begin position="21"/>
        <end position="39"/>
    </location>
</feature>
<keyword evidence="1" id="KW-0812">Transmembrane</keyword>
<protein>
    <submittedName>
        <fullName evidence="2">Uncharacterized protein</fullName>
    </submittedName>
</protein>